<keyword evidence="10" id="KW-1185">Reference proteome</keyword>
<sequence>DDPRPAKSAEVEARPFRDIPSPNFGLTSTIKHFKETEGFTKVYKLTNRLFTEHGPLFRGDILFGGKPAVYTIDPDDFEKVFRSEGRYPRRPPILEIWREQRKRRNYFVGVFSADGEEWYRIRKSIAPKIMRPKIIEENIDNFIAVTKDTVARFVQLNKDCGPNDHIPDLEGELSKWSTESNDGEEWYRIRKSIAPKIMRPKIIEENIDNFIAVTKDTVARFVQLNKDCGPNDHIPDLEGELSKWSTESIGTVAFDTRLGLYDDPIPPEALQFINEVQNFFALSHKLIFSAVHRIAGPYTLLGLCVDIDIPLFKKFLKCGDTILDIGQSFVEKKMMELKEMAEKGTDSSDNSQVVSVLAYLLTKEDLTPEEVNGHAIDVVANGVDQTSITALWWLYNLARFPQVQEKIYEEIQSVVGVDGEVTPHNLAKLHYLKASLKESLRLNPTAGTLGRILDQDVVLSGYTVPANTIVVMDFYCCALSGKYYKNSLDFQPERWLNKDKDENHPFTNLPFGFGTRMCLG</sequence>
<evidence type="ECO:0000256" key="3">
    <source>
        <dbReference type="ARBA" id="ARBA00022617"/>
    </source>
</evidence>
<gene>
    <name evidence="9" type="ORF">PEVE_00028040</name>
</gene>
<keyword evidence="7 8" id="KW-0503">Monooxygenase</keyword>
<comment type="caution">
    <text evidence="9">The sequence shown here is derived from an EMBL/GenBank/DDBJ whole genome shotgun (WGS) entry which is preliminary data.</text>
</comment>
<accession>A0ABN8MC22</accession>
<evidence type="ECO:0000256" key="8">
    <source>
        <dbReference type="RuleBase" id="RU000461"/>
    </source>
</evidence>
<feature type="non-terminal residue" evidence="9">
    <location>
        <position position="1"/>
    </location>
</feature>
<dbReference type="InterPro" id="IPR001128">
    <property type="entry name" value="Cyt_P450"/>
</dbReference>
<proteinExistence type="inferred from homology"/>
<dbReference type="PRINTS" id="PR00463">
    <property type="entry name" value="EP450I"/>
</dbReference>
<comment type="similarity">
    <text evidence="2 8">Belongs to the cytochrome P450 family.</text>
</comment>
<keyword evidence="4 8" id="KW-0479">Metal-binding</keyword>
<evidence type="ECO:0000256" key="5">
    <source>
        <dbReference type="ARBA" id="ARBA00023002"/>
    </source>
</evidence>
<dbReference type="CDD" id="cd11054">
    <property type="entry name" value="CYP24A1-like"/>
    <property type="match status" value="1"/>
</dbReference>
<keyword evidence="3 8" id="KW-0349">Heme</keyword>
<protein>
    <recommendedName>
        <fullName evidence="11">Cytochrome P450</fullName>
    </recommendedName>
</protein>
<dbReference type="PANTHER" id="PTHR24279">
    <property type="entry name" value="CYTOCHROME P450"/>
    <property type="match status" value="1"/>
</dbReference>
<evidence type="ECO:0000256" key="1">
    <source>
        <dbReference type="ARBA" id="ARBA00001971"/>
    </source>
</evidence>
<keyword evidence="6 8" id="KW-0408">Iron</keyword>
<organism evidence="9 10">
    <name type="scientific">Porites evermanni</name>
    <dbReference type="NCBI Taxonomy" id="104178"/>
    <lineage>
        <taxon>Eukaryota</taxon>
        <taxon>Metazoa</taxon>
        <taxon>Cnidaria</taxon>
        <taxon>Anthozoa</taxon>
        <taxon>Hexacorallia</taxon>
        <taxon>Scleractinia</taxon>
        <taxon>Fungiina</taxon>
        <taxon>Poritidae</taxon>
        <taxon>Porites</taxon>
    </lineage>
</organism>
<dbReference type="InterPro" id="IPR050479">
    <property type="entry name" value="CYP11_CYP27_families"/>
</dbReference>
<dbReference type="SUPFAM" id="SSF48264">
    <property type="entry name" value="Cytochrome P450"/>
    <property type="match status" value="2"/>
</dbReference>
<dbReference type="Proteomes" id="UP001159427">
    <property type="component" value="Unassembled WGS sequence"/>
</dbReference>
<dbReference type="InterPro" id="IPR002401">
    <property type="entry name" value="Cyt_P450_E_grp-I"/>
</dbReference>
<evidence type="ECO:0008006" key="11">
    <source>
        <dbReference type="Google" id="ProtNLM"/>
    </source>
</evidence>
<evidence type="ECO:0000256" key="2">
    <source>
        <dbReference type="ARBA" id="ARBA00010617"/>
    </source>
</evidence>
<dbReference type="InterPro" id="IPR036396">
    <property type="entry name" value="Cyt_P450_sf"/>
</dbReference>
<name>A0ABN8MC22_9CNID</name>
<evidence type="ECO:0000313" key="10">
    <source>
        <dbReference type="Proteomes" id="UP001159427"/>
    </source>
</evidence>
<dbReference type="InterPro" id="IPR017972">
    <property type="entry name" value="Cyt_P450_CS"/>
</dbReference>
<evidence type="ECO:0000256" key="6">
    <source>
        <dbReference type="ARBA" id="ARBA00023004"/>
    </source>
</evidence>
<dbReference type="PRINTS" id="PR00385">
    <property type="entry name" value="P450"/>
</dbReference>
<evidence type="ECO:0000256" key="4">
    <source>
        <dbReference type="ARBA" id="ARBA00022723"/>
    </source>
</evidence>
<feature type="non-terminal residue" evidence="9">
    <location>
        <position position="520"/>
    </location>
</feature>
<dbReference type="PANTHER" id="PTHR24279:SF120">
    <property type="entry name" value="CYTOCHROME P450"/>
    <property type="match status" value="1"/>
</dbReference>
<dbReference type="Pfam" id="PF00067">
    <property type="entry name" value="p450"/>
    <property type="match status" value="2"/>
</dbReference>
<dbReference type="PROSITE" id="PS00086">
    <property type="entry name" value="CYTOCHROME_P450"/>
    <property type="match status" value="1"/>
</dbReference>
<evidence type="ECO:0000256" key="7">
    <source>
        <dbReference type="ARBA" id="ARBA00023033"/>
    </source>
</evidence>
<comment type="cofactor">
    <cofactor evidence="1">
        <name>heme</name>
        <dbReference type="ChEBI" id="CHEBI:30413"/>
    </cofactor>
</comment>
<dbReference type="EMBL" id="CALNXI010000388">
    <property type="protein sequence ID" value="CAH3026097.1"/>
    <property type="molecule type" value="Genomic_DNA"/>
</dbReference>
<evidence type="ECO:0000313" key="9">
    <source>
        <dbReference type="EMBL" id="CAH3026097.1"/>
    </source>
</evidence>
<dbReference type="Gene3D" id="1.10.630.10">
    <property type="entry name" value="Cytochrome P450"/>
    <property type="match status" value="2"/>
</dbReference>
<keyword evidence="5 8" id="KW-0560">Oxidoreductase</keyword>
<reference evidence="9 10" key="1">
    <citation type="submission" date="2022-05" db="EMBL/GenBank/DDBJ databases">
        <authorList>
            <consortium name="Genoscope - CEA"/>
            <person name="William W."/>
        </authorList>
    </citation>
    <scope>NUCLEOTIDE SEQUENCE [LARGE SCALE GENOMIC DNA]</scope>
</reference>